<dbReference type="Pfam" id="PF02146">
    <property type="entry name" value="SIR2"/>
    <property type="match status" value="1"/>
</dbReference>
<dbReference type="GO" id="GO:0046872">
    <property type="term" value="F:metal ion binding"/>
    <property type="evidence" value="ECO:0007669"/>
    <property type="project" value="UniProtKB-KW"/>
</dbReference>
<dbReference type="InterPro" id="IPR026590">
    <property type="entry name" value="Ssirtuin_cat_dom"/>
</dbReference>
<feature type="binding site" evidence="4">
    <location>
        <position position="150"/>
    </location>
    <ligand>
        <name>Zn(2+)</name>
        <dbReference type="ChEBI" id="CHEBI:29105"/>
    </ligand>
</feature>
<dbReference type="Gene3D" id="3.40.50.1220">
    <property type="entry name" value="TPP-binding domain"/>
    <property type="match status" value="1"/>
</dbReference>
<sequence length="342" mass="39096">MLQKLTLTENSAQLSEISSKLRRSKKIIIVTGAGISTSAGIPDFRSKDGLYDLIKQKYPQLKLKGHELFDRLAVNQSPLHTEAFCTFMGELKKTVSKARPTRTHKFFRKLADKKQLIRCYTQNVDGLENAAGLEVIKVHGDMNQLICQFCKGIVLFDKKYIRTFENGQMPECPSCSREENERREQGKRPHKIGRLHPNITLYNDFDDSRGLQIQKYLCADARRKPNFLLVMGTSLKVHGCRQLVKDIASWVHANEGIVVFVNRTEMTKEWNFVFDYQVMADIDSWVELVEKEAGYDKIQALIDFPATKAGKNGRVRKKRKTKEIDAGIVIRFIRKENGGGRG</sequence>
<accession>A0A9N9FJL9</accession>
<dbReference type="PANTHER" id="PTHR11085">
    <property type="entry name" value="NAD-DEPENDENT PROTEIN DEACYLASE SIRTUIN-5, MITOCHONDRIAL-RELATED"/>
    <property type="match status" value="1"/>
</dbReference>
<dbReference type="PROSITE" id="PS50305">
    <property type="entry name" value="SIRTUIN"/>
    <property type="match status" value="1"/>
</dbReference>
<evidence type="ECO:0000313" key="7">
    <source>
        <dbReference type="Proteomes" id="UP000789739"/>
    </source>
</evidence>
<dbReference type="AlphaFoldDB" id="A0A9N9FJL9"/>
<feature type="binding site" evidence="4">
    <location>
        <position position="172"/>
    </location>
    <ligand>
        <name>Zn(2+)</name>
        <dbReference type="ChEBI" id="CHEBI:29105"/>
    </ligand>
</feature>
<comment type="caution">
    <text evidence="6">The sequence shown here is derived from an EMBL/GenBank/DDBJ whole genome shotgun (WGS) entry which is preliminary data.</text>
</comment>
<gene>
    <name evidence="6" type="ORF">PBRASI_LOCUS4428</name>
</gene>
<keyword evidence="2" id="KW-0808">Transferase</keyword>
<dbReference type="Gene3D" id="3.30.1600.10">
    <property type="entry name" value="SIR2/SIRT2 'Small Domain"/>
    <property type="match status" value="1"/>
</dbReference>
<organism evidence="6 7">
    <name type="scientific">Paraglomus brasilianum</name>
    <dbReference type="NCBI Taxonomy" id="144538"/>
    <lineage>
        <taxon>Eukaryota</taxon>
        <taxon>Fungi</taxon>
        <taxon>Fungi incertae sedis</taxon>
        <taxon>Mucoromycota</taxon>
        <taxon>Glomeromycotina</taxon>
        <taxon>Glomeromycetes</taxon>
        <taxon>Paraglomerales</taxon>
        <taxon>Paraglomeraceae</taxon>
        <taxon>Paraglomus</taxon>
    </lineage>
</organism>
<keyword evidence="7" id="KW-1185">Reference proteome</keyword>
<evidence type="ECO:0000313" key="6">
    <source>
        <dbReference type="EMBL" id="CAG8537676.1"/>
    </source>
</evidence>
<proteinExistence type="inferred from homology"/>
<dbReference type="PANTHER" id="PTHR11085:SF8">
    <property type="entry name" value="NAD-DEPENDENT HISTONE DEACETYLASE HST3"/>
    <property type="match status" value="1"/>
</dbReference>
<reference evidence="6" key="1">
    <citation type="submission" date="2021-06" db="EMBL/GenBank/DDBJ databases">
        <authorList>
            <person name="Kallberg Y."/>
            <person name="Tangrot J."/>
            <person name="Rosling A."/>
        </authorList>
    </citation>
    <scope>NUCLEOTIDE SEQUENCE</scope>
    <source>
        <strain evidence="6">BR232B</strain>
    </source>
</reference>
<dbReference type="SUPFAM" id="SSF52467">
    <property type="entry name" value="DHS-like NAD/FAD-binding domain"/>
    <property type="match status" value="1"/>
</dbReference>
<feature type="active site" description="Proton acceptor" evidence="4">
    <location>
        <position position="139"/>
    </location>
</feature>
<comment type="similarity">
    <text evidence="1">Belongs to the sirtuin family. Class I subfamily.</text>
</comment>
<dbReference type="InterPro" id="IPR003000">
    <property type="entry name" value="Sirtuin"/>
</dbReference>
<dbReference type="GO" id="GO:0070403">
    <property type="term" value="F:NAD+ binding"/>
    <property type="evidence" value="ECO:0007669"/>
    <property type="project" value="InterPro"/>
</dbReference>
<evidence type="ECO:0000256" key="2">
    <source>
        <dbReference type="ARBA" id="ARBA00022679"/>
    </source>
</evidence>
<evidence type="ECO:0000256" key="4">
    <source>
        <dbReference type="PROSITE-ProRule" id="PRU00236"/>
    </source>
</evidence>
<dbReference type="GO" id="GO:0017136">
    <property type="term" value="F:histone deacetylase activity, NAD-dependent"/>
    <property type="evidence" value="ECO:0007669"/>
    <property type="project" value="TreeGrafter"/>
</dbReference>
<dbReference type="GO" id="GO:0005634">
    <property type="term" value="C:nucleus"/>
    <property type="evidence" value="ECO:0007669"/>
    <property type="project" value="TreeGrafter"/>
</dbReference>
<dbReference type="Proteomes" id="UP000789739">
    <property type="component" value="Unassembled WGS sequence"/>
</dbReference>
<keyword evidence="4" id="KW-0479">Metal-binding</keyword>
<dbReference type="OrthoDB" id="2919105at2759"/>
<keyword evidence="3" id="KW-0520">NAD</keyword>
<evidence type="ECO:0000259" key="5">
    <source>
        <dbReference type="PROSITE" id="PS50305"/>
    </source>
</evidence>
<dbReference type="EMBL" id="CAJVPI010000457">
    <property type="protein sequence ID" value="CAG8537676.1"/>
    <property type="molecule type" value="Genomic_DNA"/>
</dbReference>
<dbReference type="InterPro" id="IPR050134">
    <property type="entry name" value="NAD-dep_sirtuin_deacylases"/>
</dbReference>
<feature type="binding site" evidence="4">
    <location>
        <position position="147"/>
    </location>
    <ligand>
        <name>Zn(2+)</name>
        <dbReference type="ChEBI" id="CHEBI:29105"/>
    </ligand>
</feature>
<name>A0A9N9FJL9_9GLOM</name>
<protein>
    <submittedName>
        <fullName evidence="6">5121_t:CDS:1</fullName>
    </submittedName>
</protein>
<evidence type="ECO:0000256" key="3">
    <source>
        <dbReference type="ARBA" id="ARBA00023027"/>
    </source>
</evidence>
<evidence type="ECO:0000256" key="1">
    <source>
        <dbReference type="ARBA" id="ARBA00006924"/>
    </source>
</evidence>
<feature type="binding site" evidence="4">
    <location>
        <position position="175"/>
    </location>
    <ligand>
        <name>Zn(2+)</name>
        <dbReference type="ChEBI" id="CHEBI:29105"/>
    </ligand>
</feature>
<keyword evidence="4" id="KW-0862">Zinc</keyword>
<feature type="domain" description="Deacetylase sirtuin-type" evidence="5">
    <location>
        <begin position="7"/>
        <end position="292"/>
    </location>
</feature>
<dbReference type="InterPro" id="IPR026591">
    <property type="entry name" value="Sirtuin_cat_small_dom_sf"/>
</dbReference>
<dbReference type="InterPro" id="IPR029035">
    <property type="entry name" value="DHS-like_NAD/FAD-binding_dom"/>
</dbReference>